<keyword evidence="2" id="KW-0238">DNA-binding</keyword>
<protein>
    <recommendedName>
        <fullName evidence="4">HTH hxlR-type domain-containing protein</fullName>
    </recommendedName>
</protein>
<dbReference type="PANTHER" id="PTHR33204">
    <property type="entry name" value="TRANSCRIPTIONAL REGULATOR, MARR FAMILY"/>
    <property type="match status" value="1"/>
</dbReference>
<dbReference type="STRING" id="93064.BRX40_08485"/>
<organism evidence="5 6">
    <name type="scientific">Sphingomonas koreensis</name>
    <dbReference type="NCBI Taxonomy" id="93064"/>
    <lineage>
        <taxon>Bacteria</taxon>
        <taxon>Pseudomonadati</taxon>
        <taxon>Pseudomonadota</taxon>
        <taxon>Alphaproteobacteria</taxon>
        <taxon>Sphingomonadales</taxon>
        <taxon>Sphingomonadaceae</taxon>
        <taxon>Sphingomonas</taxon>
    </lineage>
</organism>
<evidence type="ECO:0000256" key="3">
    <source>
        <dbReference type="ARBA" id="ARBA00023163"/>
    </source>
</evidence>
<dbReference type="Pfam" id="PF01638">
    <property type="entry name" value="HxlR"/>
    <property type="match status" value="1"/>
</dbReference>
<dbReference type="InterPro" id="IPR036390">
    <property type="entry name" value="WH_DNA-bd_sf"/>
</dbReference>
<dbReference type="InterPro" id="IPR000835">
    <property type="entry name" value="HTH_MarR-typ"/>
</dbReference>
<evidence type="ECO:0000313" key="6">
    <source>
        <dbReference type="Proteomes" id="UP000185161"/>
    </source>
</evidence>
<name>A0A1L6J983_9SPHN</name>
<feature type="domain" description="HTH hxlR-type" evidence="4">
    <location>
        <begin position="93"/>
        <end position="185"/>
    </location>
</feature>
<dbReference type="InterPro" id="IPR002577">
    <property type="entry name" value="HTH_HxlR"/>
</dbReference>
<keyword evidence="1" id="KW-0805">Transcription regulation</keyword>
<keyword evidence="3" id="KW-0804">Transcription</keyword>
<dbReference type="AlphaFoldDB" id="A0A1L6J983"/>
<reference evidence="6" key="1">
    <citation type="submission" date="2016-12" db="EMBL/GenBank/DDBJ databases">
        <title>Whole genome sequencing of Sphingomonas sp. ABOJV.</title>
        <authorList>
            <person name="Conlan S."/>
            <person name="Thomas P.J."/>
            <person name="Mullikin J."/>
            <person name="Palmore T.N."/>
            <person name="Frank K.M."/>
            <person name="Segre J.A."/>
        </authorList>
    </citation>
    <scope>NUCLEOTIDE SEQUENCE [LARGE SCALE GENOMIC DNA]</scope>
    <source>
        <strain evidence="6">ABOJV</strain>
    </source>
</reference>
<evidence type="ECO:0000259" key="4">
    <source>
        <dbReference type="PROSITE" id="PS51118"/>
    </source>
</evidence>
<dbReference type="PROSITE" id="PS51118">
    <property type="entry name" value="HTH_HXLR"/>
    <property type="match status" value="1"/>
</dbReference>
<dbReference type="KEGG" id="skr:BRX40_08485"/>
<evidence type="ECO:0000256" key="2">
    <source>
        <dbReference type="ARBA" id="ARBA00023125"/>
    </source>
</evidence>
<dbReference type="InterPro" id="IPR036388">
    <property type="entry name" value="WH-like_DNA-bd_sf"/>
</dbReference>
<dbReference type="EMBL" id="CP018820">
    <property type="protein sequence ID" value="APR52465.1"/>
    <property type="molecule type" value="Genomic_DNA"/>
</dbReference>
<sequence>MVKSVNDPVLSPAVLQLLSASRWAIPVLALLSREQGSRFAVIERRFGLSRNSLTRTLAYLREQGWVMPNPGYGHPLRPEYVLSDAGRAIGAACERIEGVRIRLGLEAPDLSRWTLPVAGGLEDEWTRFNALQTRLAPVTPRALSLTLQAMIGQDLVRRRLEDRFPPVPLYGLTGRGAELAGAVAG</sequence>
<evidence type="ECO:0000256" key="1">
    <source>
        <dbReference type="ARBA" id="ARBA00023015"/>
    </source>
</evidence>
<proteinExistence type="predicted"/>
<dbReference type="Gene3D" id="1.10.10.10">
    <property type="entry name" value="Winged helix-like DNA-binding domain superfamily/Winged helix DNA-binding domain"/>
    <property type="match status" value="2"/>
</dbReference>
<dbReference type="SUPFAM" id="SSF46785">
    <property type="entry name" value="Winged helix' DNA-binding domain"/>
    <property type="match status" value="2"/>
</dbReference>
<evidence type="ECO:0000313" key="5">
    <source>
        <dbReference type="EMBL" id="APR52465.1"/>
    </source>
</evidence>
<dbReference type="GO" id="GO:0003677">
    <property type="term" value="F:DNA binding"/>
    <property type="evidence" value="ECO:0007669"/>
    <property type="project" value="UniProtKB-KW"/>
</dbReference>
<dbReference type="Proteomes" id="UP000185161">
    <property type="component" value="Chromosome"/>
</dbReference>
<accession>A0A1L6J983</accession>
<dbReference type="PANTHER" id="PTHR33204:SF18">
    <property type="entry name" value="TRANSCRIPTIONAL REGULATORY PROTEIN"/>
    <property type="match status" value="1"/>
</dbReference>
<gene>
    <name evidence="5" type="ORF">BRX40_08485</name>
</gene>
<keyword evidence="6" id="KW-1185">Reference proteome</keyword>
<dbReference type="Pfam" id="PF12802">
    <property type="entry name" value="MarR_2"/>
    <property type="match status" value="1"/>
</dbReference>